<protein>
    <submittedName>
        <fullName evidence="2">Uncharacterized protein</fullName>
    </submittedName>
</protein>
<keyword evidence="3" id="KW-1185">Reference proteome</keyword>
<sequence length="285" mass="30997">MAKKAHPVLKGKSSTQQLLAQQQQQHQQQRQQPHKKRKRAREHGASEPQRQQQQQQQQEQQVPTKKHKTDTSRGASVPVGGHPSLQVKHKQHAGLAPEGTNRKGVSLKIQKRAPGAILKKKGGKSRPWKGSSEAGGAGAQQRGKAARMPPSAGVHPSIKGSEEKPDTVSKTSSKTEESEAARGEAGKLHRPTAKARAKQKIAKRTGTEENREALVKVRIDMGGNWPADQFSLHHGMNERTTLLAWIACGRCPQAGIRCVIHVQADCLGVTHMVGVTMQLASAGYH</sequence>
<feature type="compositionally biased region" description="Low complexity" evidence="1">
    <location>
        <begin position="49"/>
        <end position="61"/>
    </location>
</feature>
<feature type="compositionally biased region" description="Low complexity" evidence="1">
    <location>
        <begin position="16"/>
        <end position="31"/>
    </location>
</feature>
<dbReference type="EMBL" id="MU070464">
    <property type="protein sequence ID" value="KAF5827596.1"/>
    <property type="molecule type" value="Genomic_DNA"/>
</dbReference>
<feature type="region of interest" description="Disordered" evidence="1">
    <location>
        <begin position="1"/>
        <end position="208"/>
    </location>
</feature>
<proteinExistence type="predicted"/>
<accession>A0ABQ7FZ12</accession>
<evidence type="ECO:0000313" key="3">
    <source>
        <dbReference type="Proteomes" id="UP000815325"/>
    </source>
</evidence>
<feature type="compositionally biased region" description="Basic and acidic residues" evidence="1">
    <location>
        <begin position="160"/>
        <end position="187"/>
    </location>
</feature>
<dbReference type="Proteomes" id="UP000815325">
    <property type="component" value="Unassembled WGS sequence"/>
</dbReference>
<feature type="compositionally biased region" description="Basic residues" evidence="1">
    <location>
        <begin position="118"/>
        <end position="127"/>
    </location>
</feature>
<organism evidence="2 3">
    <name type="scientific">Dunaliella salina</name>
    <name type="common">Green alga</name>
    <name type="synonym">Protococcus salinus</name>
    <dbReference type="NCBI Taxonomy" id="3046"/>
    <lineage>
        <taxon>Eukaryota</taxon>
        <taxon>Viridiplantae</taxon>
        <taxon>Chlorophyta</taxon>
        <taxon>core chlorophytes</taxon>
        <taxon>Chlorophyceae</taxon>
        <taxon>CS clade</taxon>
        <taxon>Chlamydomonadales</taxon>
        <taxon>Dunaliellaceae</taxon>
        <taxon>Dunaliella</taxon>
    </lineage>
</organism>
<feature type="compositionally biased region" description="Basic residues" evidence="1">
    <location>
        <begin position="188"/>
        <end position="203"/>
    </location>
</feature>
<evidence type="ECO:0000313" key="2">
    <source>
        <dbReference type="EMBL" id="KAF5827596.1"/>
    </source>
</evidence>
<reference evidence="2" key="1">
    <citation type="submission" date="2017-08" db="EMBL/GenBank/DDBJ databases">
        <authorList>
            <person name="Polle J.E."/>
            <person name="Barry K."/>
            <person name="Cushman J."/>
            <person name="Schmutz J."/>
            <person name="Tran D."/>
            <person name="Hathwaick L.T."/>
            <person name="Yim W.C."/>
            <person name="Jenkins J."/>
            <person name="Mckie-Krisberg Z.M."/>
            <person name="Prochnik S."/>
            <person name="Lindquist E."/>
            <person name="Dockter R.B."/>
            <person name="Adam C."/>
            <person name="Molina H."/>
            <person name="Bunkerborg J."/>
            <person name="Jin E."/>
            <person name="Buchheim M."/>
            <person name="Magnuson J."/>
        </authorList>
    </citation>
    <scope>NUCLEOTIDE SEQUENCE</scope>
    <source>
        <strain evidence="2">CCAP 19/18</strain>
    </source>
</reference>
<name>A0ABQ7FZ12_DUNSA</name>
<feature type="compositionally biased region" description="Basic residues" evidence="1">
    <location>
        <begin position="32"/>
        <end position="41"/>
    </location>
</feature>
<comment type="caution">
    <text evidence="2">The sequence shown here is derived from an EMBL/GenBank/DDBJ whole genome shotgun (WGS) entry which is preliminary data.</text>
</comment>
<gene>
    <name evidence="2" type="ORF">DUNSADRAFT_363</name>
</gene>
<evidence type="ECO:0000256" key="1">
    <source>
        <dbReference type="SAM" id="MobiDB-lite"/>
    </source>
</evidence>